<dbReference type="EMBL" id="BIFT01000001">
    <property type="protein sequence ID" value="GCE26199.1"/>
    <property type="molecule type" value="Genomic_DNA"/>
</dbReference>
<dbReference type="Proteomes" id="UP000287171">
    <property type="component" value="Unassembled WGS sequence"/>
</dbReference>
<sequence length="72" mass="8297">MLSIIHTTIPSSGDKQSKLPRSQALANIAKQQKIPHRTLYPIFYYIQSRAHECGPKVQFHVAYYSILMFFGE</sequence>
<dbReference type="AlphaFoldDB" id="A0A402B4C5"/>
<gene>
    <name evidence="1" type="ORF">KDA_16830</name>
</gene>
<organism evidence="1 2">
    <name type="scientific">Dictyobacter alpinus</name>
    <dbReference type="NCBI Taxonomy" id="2014873"/>
    <lineage>
        <taxon>Bacteria</taxon>
        <taxon>Bacillati</taxon>
        <taxon>Chloroflexota</taxon>
        <taxon>Ktedonobacteria</taxon>
        <taxon>Ktedonobacterales</taxon>
        <taxon>Dictyobacteraceae</taxon>
        <taxon>Dictyobacter</taxon>
    </lineage>
</organism>
<comment type="caution">
    <text evidence="1">The sequence shown here is derived from an EMBL/GenBank/DDBJ whole genome shotgun (WGS) entry which is preliminary data.</text>
</comment>
<protein>
    <submittedName>
        <fullName evidence="1">Uncharacterized protein</fullName>
    </submittedName>
</protein>
<evidence type="ECO:0000313" key="2">
    <source>
        <dbReference type="Proteomes" id="UP000287171"/>
    </source>
</evidence>
<evidence type="ECO:0000313" key="1">
    <source>
        <dbReference type="EMBL" id="GCE26199.1"/>
    </source>
</evidence>
<proteinExistence type="predicted"/>
<keyword evidence="2" id="KW-1185">Reference proteome</keyword>
<reference evidence="2" key="1">
    <citation type="submission" date="2018-12" db="EMBL/GenBank/DDBJ databases">
        <title>Tengunoibacter tsumagoiensis gen. nov., sp. nov., Dictyobacter kobayashii sp. nov., D. alpinus sp. nov., and D. joshuensis sp. nov. and description of Dictyobacteraceae fam. nov. within the order Ktedonobacterales isolated from Tengu-no-mugimeshi.</title>
        <authorList>
            <person name="Wang C.M."/>
            <person name="Zheng Y."/>
            <person name="Sakai Y."/>
            <person name="Toyoda A."/>
            <person name="Minakuchi Y."/>
            <person name="Abe K."/>
            <person name="Yokota A."/>
            <person name="Yabe S."/>
        </authorList>
    </citation>
    <scope>NUCLEOTIDE SEQUENCE [LARGE SCALE GENOMIC DNA]</scope>
    <source>
        <strain evidence="2">Uno16</strain>
    </source>
</reference>
<name>A0A402B4C5_9CHLR</name>
<accession>A0A402B4C5</accession>